<proteinExistence type="predicted"/>
<organism evidence="1 2">
    <name type="scientific">Camellia lanceoleosa</name>
    <dbReference type="NCBI Taxonomy" id="1840588"/>
    <lineage>
        <taxon>Eukaryota</taxon>
        <taxon>Viridiplantae</taxon>
        <taxon>Streptophyta</taxon>
        <taxon>Embryophyta</taxon>
        <taxon>Tracheophyta</taxon>
        <taxon>Spermatophyta</taxon>
        <taxon>Magnoliopsida</taxon>
        <taxon>eudicotyledons</taxon>
        <taxon>Gunneridae</taxon>
        <taxon>Pentapetalae</taxon>
        <taxon>asterids</taxon>
        <taxon>Ericales</taxon>
        <taxon>Theaceae</taxon>
        <taxon>Camellia</taxon>
    </lineage>
</organism>
<evidence type="ECO:0000313" key="1">
    <source>
        <dbReference type="EMBL" id="KAI8019442.1"/>
    </source>
</evidence>
<evidence type="ECO:0000313" key="2">
    <source>
        <dbReference type="Proteomes" id="UP001060215"/>
    </source>
</evidence>
<protein>
    <submittedName>
        <fullName evidence="1">Aspartic proteinase nepenthesin-1</fullName>
    </submittedName>
</protein>
<reference evidence="1 2" key="1">
    <citation type="journal article" date="2022" name="Plant J.">
        <title>Chromosome-level genome of Camellia lanceoleosa provides a valuable resource for understanding genome evolution and self-incompatibility.</title>
        <authorList>
            <person name="Gong W."/>
            <person name="Xiao S."/>
            <person name="Wang L."/>
            <person name="Liao Z."/>
            <person name="Chang Y."/>
            <person name="Mo W."/>
            <person name="Hu G."/>
            <person name="Li W."/>
            <person name="Zhao G."/>
            <person name="Zhu H."/>
            <person name="Hu X."/>
            <person name="Ji K."/>
            <person name="Xiang X."/>
            <person name="Song Q."/>
            <person name="Yuan D."/>
            <person name="Jin S."/>
            <person name="Zhang L."/>
        </authorList>
    </citation>
    <scope>NUCLEOTIDE SEQUENCE [LARGE SCALE GENOMIC DNA]</scope>
    <source>
        <strain evidence="1">SQ_2022a</strain>
    </source>
</reference>
<dbReference type="Proteomes" id="UP001060215">
    <property type="component" value="Chromosome 2"/>
</dbReference>
<name>A0ACC0I0M2_9ERIC</name>
<keyword evidence="2" id="KW-1185">Reference proteome</keyword>
<accession>A0ACC0I0M2</accession>
<dbReference type="EMBL" id="CM045759">
    <property type="protein sequence ID" value="KAI8019442.1"/>
    <property type="molecule type" value="Genomic_DNA"/>
</dbReference>
<sequence length="349" mass="37547">MATVFTTIHALFILLSITSFISLATTTTTSTTTPIGITKPQRLVIKLIHINSILSPHYNPNATITDHAEQTIKSSTAHFTYLQKKLQTNSANDDDHDAGVNVVPNNISLQFLANLYLGDPPSPQLVSIDTVDNLLWIQCLPCINCFNQSAPIFDPSKSSQFTSLSCNSQLCFTTGGQCSSDDACPYTVSFNNGINSTGTMAQDYLILNDNTSTTIPLVFGCGHENVGSTDGQQSGILGLAPGNVSMVSQMGSKFSHCFGNISNPNYTHNRLVLGGQAEFLGSSTPLDTFNDLYYVTLEGISVGDTRLIIDPFSFKRSPSGFGGVILDSGTMLTWLATVAYYPLVDLPTK</sequence>
<gene>
    <name evidence="1" type="ORF">LOK49_LG04G00192</name>
</gene>
<comment type="caution">
    <text evidence="1">The sequence shown here is derived from an EMBL/GenBank/DDBJ whole genome shotgun (WGS) entry which is preliminary data.</text>
</comment>